<dbReference type="EMBL" id="AZHF01000003">
    <property type="protein sequence ID" value="OAA77954.1"/>
    <property type="molecule type" value="Genomic_DNA"/>
</dbReference>
<dbReference type="GO" id="GO:0016740">
    <property type="term" value="F:transferase activity"/>
    <property type="evidence" value="ECO:0007669"/>
    <property type="project" value="UniProtKB-KW"/>
</dbReference>
<evidence type="ECO:0000313" key="2">
    <source>
        <dbReference type="Proteomes" id="UP000076881"/>
    </source>
</evidence>
<dbReference type="AlphaFoldDB" id="A0A168HLW9"/>
<dbReference type="PANTHER" id="PTHR21310:SF15">
    <property type="entry name" value="AMINOGLYCOSIDE PHOSPHOTRANSFERASE DOMAIN-CONTAINING PROTEIN"/>
    <property type="match status" value="1"/>
</dbReference>
<sequence>MPQTRAQAASAASGDLLSQAQSSTTHIVKKGWDHWLIIGPKTVTTRELRPKEYLLQDGKPVAPYWFAERLRNEFAVAAFLRANTTIPVPPSRLYTDGGLLHLETERVLDGIPLSDFIFTSGKQVRETALRAVDAQLKETILPQLQSLRSNRIGSVDATIPVFPPYRVFQENRRGWHRVTSEKQEFVLCHTSLNEQSIIVDPATYKIVAIVGWECAGYFPPYFELPLWLDTLEASSDVYSEAKARELAFFGLTTADLVNESARKPAI</sequence>
<reference evidence="1 2" key="1">
    <citation type="journal article" date="2016" name="Genome Biol. Evol.">
        <title>Divergent and convergent evolution of fungal pathogenicity.</title>
        <authorList>
            <person name="Shang Y."/>
            <person name="Xiao G."/>
            <person name="Zheng P."/>
            <person name="Cen K."/>
            <person name="Zhan S."/>
            <person name="Wang C."/>
        </authorList>
    </citation>
    <scope>NUCLEOTIDE SEQUENCE [LARGE SCALE GENOMIC DNA]</scope>
    <source>
        <strain evidence="1 2">RCEF 1005</strain>
    </source>
</reference>
<accession>A0A168HLW9</accession>
<dbReference type="OrthoDB" id="2906425at2759"/>
<dbReference type="SUPFAM" id="SSF56112">
    <property type="entry name" value="Protein kinase-like (PK-like)"/>
    <property type="match status" value="1"/>
</dbReference>
<dbReference type="InterPro" id="IPR051678">
    <property type="entry name" value="AGP_Transferase"/>
</dbReference>
<keyword evidence="1" id="KW-0808">Transferase</keyword>
<name>A0A168HLW9_CORDF</name>
<dbReference type="Proteomes" id="UP000076881">
    <property type="component" value="Unassembled WGS sequence"/>
</dbReference>
<evidence type="ECO:0000313" key="1">
    <source>
        <dbReference type="EMBL" id="OAA77954.1"/>
    </source>
</evidence>
<keyword evidence="2" id="KW-1185">Reference proteome</keyword>
<dbReference type="STRING" id="1081108.A0A168HLW9"/>
<organism evidence="1 2">
    <name type="scientific">Akanthomyces lecanii RCEF 1005</name>
    <dbReference type="NCBI Taxonomy" id="1081108"/>
    <lineage>
        <taxon>Eukaryota</taxon>
        <taxon>Fungi</taxon>
        <taxon>Dikarya</taxon>
        <taxon>Ascomycota</taxon>
        <taxon>Pezizomycotina</taxon>
        <taxon>Sordariomycetes</taxon>
        <taxon>Hypocreomycetidae</taxon>
        <taxon>Hypocreales</taxon>
        <taxon>Cordycipitaceae</taxon>
        <taxon>Akanthomyces</taxon>
        <taxon>Cordyceps confragosa</taxon>
    </lineage>
</organism>
<dbReference type="PANTHER" id="PTHR21310">
    <property type="entry name" value="AMINOGLYCOSIDE PHOSPHOTRANSFERASE-RELATED-RELATED"/>
    <property type="match status" value="1"/>
</dbReference>
<protein>
    <submittedName>
        <fullName evidence="1">Aminoglycoside phosphotransferase</fullName>
    </submittedName>
</protein>
<dbReference type="InterPro" id="IPR011009">
    <property type="entry name" value="Kinase-like_dom_sf"/>
</dbReference>
<comment type="caution">
    <text evidence="1">The sequence shown here is derived from an EMBL/GenBank/DDBJ whole genome shotgun (WGS) entry which is preliminary data.</text>
</comment>
<gene>
    <name evidence="1" type="ORF">LEL_04777</name>
</gene>
<proteinExistence type="predicted"/>